<organism evidence="10">
    <name type="scientific">Fervidicoccus fontis</name>
    <dbReference type="NCBI Taxonomy" id="683846"/>
    <lineage>
        <taxon>Archaea</taxon>
        <taxon>Thermoproteota</taxon>
        <taxon>Thermoprotei</taxon>
        <taxon>Fervidicoccales</taxon>
        <taxon>Fervidicoccaceae</taxon>
        <taxon>Fervidicoccus</taxon>
    </lineage>
</organism>
<dbReference type="GO" id="GO:0008270">
    <property type="term" value="F:zinc ion binding"/>
    <property type="evidence" value="ECO:0007669"/>
    <property type="project" value="UniProtKB-KW"/>
</dbReference>
<dbReference type="PANTHER" id="PTHR11239">
    <property type="entry name" value="DNA-DIRECTED RNA POLYMERASE"/>
    <property type="match status" value="1"/>
</dbReference>
<feature type="domain" description="TFIIS-type" evidence="9">
    <location>
        <begin position="71"/>
        <end position="111"/>
    </location>
</feature>
<feature type="binding site" evidence="6">
    <location>
        <position position="27"/>
    </location>
    <ligand>
        <name>Zn(2+)</name>
        <dbReference type="ChEBI" id="CHEBI:29105"/>
        <label>1</label>
    </ligand>
</feature>
<feature type="binding site" evidence="6">
    <location>
        <position position="7"/>
    </location>
    <ligand>
        <name>Zn(2+)</name>
        <dbReference type="ChEBI" id="CHEBI:29105"/>
        <label>1</label>
    </ligand>
</feature>
<dbReference type="GO" id="GO:0006351">
    <property type="term" value="P:DNA-templated transcription"/>
    <property type="evidence" value="ECO:0007669"/>
    <property type="project" value="InterPro"/>
</dbReference>
<evidence type="ECO:0000256" key="6">
    <source>
        <dbReference type="PIRSR" id="PIRSR005586-1"/>
    </source>
</evidence>
<feature type="binding site" evidence="6">
    <location>
        <position position="103"/>
    </location>
    <ligand>
        <name>Zn(2+)</name>
        <dbReference type="ChEBI" id="CHEBI:29105"/>
        <label>2</label>
    </ligand>
</feature>
<dbReference type="Pfam" id="PF02150">
    <property type="entry name" value="Zn_ribbon_RPB9"/>
    <property type="match status" value="1"/>
</dbReference>
<dbReference type="GO" id="GO:0006355">
    <property type="term" value="P:regulation of DNA-templated transcription"/>
    <property type="evidence" value="ECO:0007669"/>
    <property type="project" value="InterPro"/>
</dbReference>
<dbReference type="PROSITE" id="PS51133">
    <property type="entry name" value="ZF_TFIIS_2"/>
    <property type="match status" value="1"/>
</dbReference>
<dbReference type="Gene3D" id="2.20.25.10">
    <property type="match status" value="1"/>
</dbReference>
<sequence>MKFCPKCGTLMQPRRINGINYLVCPKCGYKEEVSSSQPTYKVANKIKHTVREKSIVIENDKIPETLPKLKDVVYCPKCGHNEVYYWTMQTRAADEPPTRFYKCAKCGYVWREYE</sequence>
<feature type="zinc finger region" description="C4-type" evidence="7">
    <location>
        <begin position="4"/>
        <end position="27"/>
    </location>
</feature>
<feature type="binding site" evidence="6">
    <location>
        <position position="78"/>
    </location>
    <ligand>
        <name>Zn(2+)</name>
        <dbReference type="ChEBI" id="CHEBI:29105"/>
        <label>2</label>
    </ligand>
</feature>
<dbReference type="SUPFAM" id="SSF57783">
    <property type="entry name" value="Zinc beta-ribbon"/>
    <property type="match status" value="1"/>
</dbReference>
<keyword evidence="2 7" id="KW-0863">Zinc-finger</keyword>
<feature type="binding site" evidence="6">
    <location>
        <position position="24"/>
    </location>
    <ligand>
        <name>Zn(2+)</name>
        <dbReference type="ChEBI" id="CHEBI:29105"/>
        <label>1</label>
    </ligand>
</feature>
<proteinExistence type="inferred from homology"/>
<reference evidence="10" key="1">
    <citation type="journal article" date="2020" name="mSystems">
        <title>Genome- and Community-Level Interaction Insights into Carbon Utilization and Element Cycling Functions of Hydrothermarchaeota in Hydrothermal Sediment.</title>
        <authorList>
            <person name="Zhou Z."/>
            <person name="Liu Y."/>
            <person name="Xu W."/>
            <person name="Pan J."/>
            <person name="Luo Z.H."/>
            <person name="Li M."/>
        </authorList>
    </citation>
    <scope>NUCLEOTIDE SEQUENCE [LARGE SCALE GENOMIC DNA]</scope>
    <source>
        <strain evidence="10">SpSt-1259</strain>
    </source>
</reference>
<dbReference type="GO" id="GO:0003899">
    <property type="term" value="F:DNA-directed RNA polymerase activity"/>
    <property type="evidence" value="ECO:0007669"/>
    <property type="project" value="InterPro"/>
</dbReference>
<comment type="similarity">
    <text evidence="5 8">Belongs to the archaeal rpoM/eukaryotic RPA12/RPB9/RPC11 RNA polymerase family.</text>
</comment>
<evidence type="ECO:0000256" key="2">
    <source>
        <dbReference type="ARBA" id="ARBA00022771"/>
    </source>
</evidence>
<dbReference type="GO" id="GO:0003676">
    <property type="term" value="F:nucleic acid binding"/>
    <property type="evidence" value="ECO:0007669"/>
    <property type="project" value="InterPro"/>
</dbReference>
<protein>
    <submittedName>
        <fullName evidence="10">Transcription factor S</fullName>
    </submittedName>
</protein>
<evidence type="ECO:0000256" key="1">
    <source>
        <dbReference type="ARBA" id="ARBA00022723"/>
    </source>
</evidence>
<dbReference type="InterPro" id="IPR001222">
    <property type="entry name" value="Znf_TFIIS"/>
</dbReference>
<dbReference type="InterPro" id="IPR012164">
    <property type="entry name" value="Rpa12/Rpb9/Rpc10/TFS"/>
</dbReference>
<evidence type="ECO:0000313" key="10">
    <source>
        <dbReference type="EMBL" id="HEU98208.1"/>
    </source>
</evidence>
<keyword evidence="4" id="KW-0805">Transcription regulation</keyword>
<dbReference type="PIRSF" id="PIRSF005586">
    <property type="entry name" value="RNApol_RpoM"/>
    <property type="match status" value="1"/>
</dbReference>
<dbReference type="InterPro" id="IPR001529">
    <property type="entry name" value="Zn_ribbon_RPB9"/>
</dbReference>
<keyword evidence="1 6" id="KW-0479">Metal-binding</keyword>
<evidence type="ECO:0000259" key="9">
    <source>
        <dbReference type="PROSITE" id="PS51133"/>
    </source>
</evidence>
<comment type="caution">
    <text evidence="10">The sequence shown here is derived from an EMBL/GenBank/DDBJ whole genome shotgun (WGS) entry which is preliminary data.</text>
</comment>
<dbReference type="Pfam" id="PF01096">
    <property type="entry name" value="Zn_ribbon_TFIIS"/>
    <property type="match status" value="1"/>
</dbReference>
<feature type="binding site" evidence="6">
    <location>
        <position position="75"/>
    </location>
    <ligand>
        <name>Zn(2+)</name>
        <dbReference type="ChEBI" id="CHEBI:29105"/>
        <label>2</label>
    </ligand>
</feature>
<dbReference type="Proteomes" id="UP000885664">
    <property type="component" value="Unassembled WGS sequence"/>
</dbReference>
<name>A0A7C2UK09_9CREN</name>
<accession>A0A7C2UK09</accession>
<dbReference type="PANTHER" id="PTHR11239:SF12">
    <property type="entry name" value="DNA-DIRECTED RNA POLYMERASE III SUBUNIT RPC10"/>
    <property type="match status" value="1"/>
</dbReference>
<dbReference type="EMBL" id="DSFE01000106">
    <property type="protein sequence ID" value="HEU98208.1"/>
    <property type="molecule type" value="Genomic_DNA"/>
</dbReference>
<dbReference type="AlphaFoldDB" id="A0A7C2UK09"/>
<dbReference type="SMART" id="SM00440">
    <property type="entry name" value="ZnF_C2C2"/>
    <property type="match status" value="1"/>
</dbReference>
<dbReference type="SMART" id="SM00661">
    <property type="entry name" value="RPOL9"/>
    <property type="match status" value="1"/>
</dbReference>
<evidence type="ECO:0000256" key="3">
    <source>
        <dbReference type="ARBA" id="ARBA00022833"/>
    </source>
</evidence>
<evidence type="ECO:0000256" key="4">
    <source>
        <dbReference type="ARBA" id="ARBA00023015"/>
    </source>
</evidence>
<dbReference type="InterPro" id="IPR006288">
    <property type="entry name" value="TFS"/>
</dbReference>
<feature type="binding site" evidence="6">
    <location>
        <position position="106"/>
    </location>
    <ligand>
        <name>Zn(2+)</name>
        <dbReference type="ChEBI" id="CHEBI:29105"/>
        <label>2</label>
    </ligand>
</feature>
<evidence type="ECO:0000256" key="5">
    <source>
        <dbReference type="PIRNR" id="PIRNR005586"/>
    </source>
</evidence>
<evidence type="ECO:0000256" key="7">
    <source>
        <dbReference type="PIRSR" id="PIRSR005586-2"/>
    </source>
</evidence>
<gene>
    <name evidence="10" type="ORF">ENO36_05090</name>
</gene>
<keyword evidence="3 6" id="KW-0862">Zinc</keyword>
<evidence type="ECO:0000256" key="8">
    <source>
        <dbReference type="RuleBase" id="RU003474"/>
    </source>
</evidence>
<feature type="binding site" evidence="6">
    <location>
        <position position="4"/>
    </location>
    <ligand>
        <name>Zn(2+)</name>
        <dbReference type="ChEBI" id="CHEBI:29105"/>
        <label>1</label>
    </ligand>
</feature>
<keyword evidence="5 8" id="KW-0804">Transcription</keyword>
<dbReference type="CDD" id="cd10511">
    <property type="entry name" value="Zn-ribbon_TFS"/>
    <property type="match status" value="1"/>
</dbReference>
<dbReference type="PROSITE" id="PS00466">
    <property type="entry name" value="ZF_TFIIS_1"/>
    <property type="match status" value="1"/>
</dbReference>
<dbReference type="NCBIfam" id="TIGR01384">
    <property type="entry name" value="TFS_arch"/>
    <property type="match status" value="1"/>
</dbReference>